<accession>A0A8D7ARS6</accession>
<name>A0A8D7ARS6_MUSAM</name>
<evidence type="ECO:0000256" key="1">
    <source>
        <dbReference type="SAM" id="MobiDB-lite"/>
    </source>
</evidence>
<dbReference type="AlphaFoldDB" id="A0A8D7ARS6"/>
<feature type="region of interest" description="Disordered" evidence="1">
    <location>
        <begin position="12"/>
        <end position="37"/>
    </location>
</feature>
<proteinExistence type="predicted"/>
<protein>
    <submittedName>
        <fullName evidence="2">(wild Malaysian banana) hypothetical protein</fullName>
    </submittedName>
</protein>
<dbReference type="EMBL" id="HG996476">
    <property type="protein sequence ID" value="CAG1854658.1"/>
    <property type="molecule type" value="Genomic_DNA"/>
</dbReference>
<organism evidence="2">
    <name type="scientific">Musa acuminata subsp. malaccensis</name>
    <name type="common">Wild banana</name>
    <name type="synonym">Musa malaccensis</name>
    <dbReference type="NCBI Taxonomy" id="214687"/>
    <lineage>
        <taxon>Eukaryota</taxon>
        <taxon>Viridiplantae</taxon>
        <taxon>Streptophyta</taxon>
        <taxon>Embryophyta</taxon>
        <taxon>Tracheophyta</taxon>
        <taxon>Spermatophyta</taxon>
        <taxon>Magnoliopsida</taxon>
        <taxon>Liliopsida</taxon>
        <taxon>Zingiberales</taxon>
        <taxon>Musaceae</taxon>
        <taxon>Musa</taxon>
    </lineage>
</organism>
<sequence>MAWFLWVPLTAGPRYQPRRTPPPPPKSPVRLGSLFPL</sequence>
<reference evidence="2" key="1">
    <citation type="submission" date="2021-03" db="EMBL/GenBank/DDBJ databases">
        <authorList>
            <consortium name="Genoscope - CEA"/>
            <person name="William W."/>
        </authorList>
    </citation>
    <scope>NUCLEOTIDE SEQUENCE</scope>
    <source>
        <strain evidence="2">Doubled-haploid Pahang</strain>
    </source>
</reference>
<evidence type="ECO:0000313" key="2">
    <source>
        <dbReference type="EMBL" id="CAG1854658.1"/>
    </source>
</evidence>
<gene>
    <name evidence="2" type="ORF">GSMUA_328840.1</name>
</gene>